<feature type="domain" description="FtsK" evidence="8">
    <location>
        <begin position="361"/>
        <end position="558"/>
    </location>
</feature>
<dbReference type="PANTHER" id="PTHR22683">
    <property type="entry name" value="SPORULATION PROTEIN RELATED"/>
    <property type="match status" value="1"/>
</dbReference>
<dbReference type="InterPro" id="IPR027417">
    <property type="entry name" value="P-loop_NTPase"/>
</dbReference>
<name>A0A1G2ERB9_9BACT</name>
<feature type="transmembrane region" description="Helical" evidence="7">
    <location>
        <begin position="21"/>
        <end position="40"/>
    </location>
</feature>
<keyword evidence="3 5" id="KW-0067">ATP-binding</keyword>
<dbReference type="Proteomes" id="UP000177740">
    <property type="component" value="Unassembled WGS sequence"/>
</dbReference>
<dbReference type="InterPro" id="IPR003593">
    <property type="entry name" value="AAA+_ATPase"/>
</dbReference>
<dbReference type="InterPro" id="IPR050206">
    <property type="entry name" value="FtsK/SpoIIIE/SftA"/>
</dbReference>
<dbReference type="PROSITE" id="PS50901">
    <property type="entry name" value="FTSK"/>
    <property type="match status" value="1"/>
</dbReference>
<dbReference type="InterPro" id="IPR018541">
    <property type="entry name" value="Ftsk_gamma"/>
</dbReference>
<dbReference type="Pfam" id="PF01580">
    <property type="entry name" value="FtsK_SpoIIIE"/>
    <property type="match status" value="1"/>
</dbReference>
<accession>A0A1G2ERB9</accession>
<dbReference type="Pfam" id="PF09397">
    <property type="entry name" value="FtsK_gamma"/>
    <property type="match status" value="1"/>
</dbReference>
<dbReference type="InterPro" id="IPR041027">
    <property type="entry name" value="FtsK_alpha"/>
</dbReference>
<evidence type="ECO:0000256" key="7">
    <source>
        <dbReference type="SAM" id="Phobius"/>
    </source>
</evidence>
<sequence>MGRKKKKEDRKPLIPSEVKQIICGIGLILASVLIVLAFFGKSGEAGRLFMKSALFLAGSTVFITPAILFLAGLVLVVPRERKEGLTEKTQKLFWPSVIASFTVFLGLTGILGSFDVKTMKGGWIGYLISWPFLSFFGFWAAEIILSAIVLIGAVIFWIYLVPKRKTKEDKKEDDLEEEPEKPSIIKKIFAPRFKVESVPHTEDLKREERPREEKPEKDFLKQGKIFAYNPPPLDLLSLEKGQPNSGDTNLSSAVIKRTFQNFGIEVAMSEVNVGPTVTQYTLKPAEGIKLSKITGLSNDLALSLAAHPIRIEAPIPGRSLVGIEVPNKGRAEVRLRNLIENDGFQKSYMNLSLALGRDVAGNPMYADLAKCPHLLVAGATGTGKTIFLNSLIASLLYQPSTATKSAGPETLRIIMVDPKRVEFPVYNNLPHLLCPVIYNANQTVNALKWLTMEMERRFDVLAHGKSRDIGSFNEKALGQGSDPLPFIVVIIDELADLMMARGRDIEAGIVRLAQMARAVGIHLVVATQRPSVEVITGLIKANITSRITFQVASQIDSRTIIDTSGAEKLLGAGDMLYVSAQTPKPKRIQGAYVSDKEMRRIVKHIEDQSESLGFEMDEGLIEELNKTESPDPASFYGEDSSGEDTLYEEAKKLVIESKKASASLLQRRLRVGYARAARLIDMLEERGVVGSGEGAKPREVYGEVEAETMNYSKEQESPRTTEDGWEKV</sequence>
<organism evidence="9 10">
    <name type="scientific">Candidatus Nealsonbacteria bacterium RIFOXYB1_FULL_40_15</name>
    <dbReference type="NCBI Taxonomy" id="1801677"/>
    <lineage>
        <taxon>Bacteria</taxon>
        <taxon>Candidatus Nealsoniibacteriota</taxon>
    </lineage>
</organism>
<gene>
    <name evidence="9" type="ORF">A2365_00975</name>
</gene>
<dbReference type="SUPFAM" id="SSF46785">
    <property type="entry name" value="Winged helix' DNA-binding domain"/>
    <property type="match status" value="1"/>
</dbReference>
<evidence type="ECO:0000256" key="5">
    <source>
        <dbReference type="PROSITE-ProRule" id="PRU00289"/>
    </source>
</evidence>
<dbReference type="GO" id="GO:0005524">
    <property type="term" value="F:ATP binding"/>
    <property type="evidence" value="ECO:0007669"/>
    <property type="project" value="UniProtKB-UniRule"/>
</dbReference>
<evidence type="ECO:0000313" key="10">
    <source>
        <dbReference type="Proteomes" id="UP000177740"/>
    </source>
</evidence>
<comment type="similarity">
    <text evidence="1">Belongs to the FtsK/SpoIIIE/SftA family.</text>
</comment>
<dbReference type="CDD" id="cd01127">
    <property type="entry name" value="TrwB_TraG_TraD_VirD4"/>
    <property type="match status" value="1"/>
</dbReference>
<protein>
    <recommendedName>
        <fullName evidence="8">FtsK domain-containing protein</fullName>
    </recommendedName>
</protein>
<dbReference type="Gene3D" id="3.40.50.300">
    <property type="entry name" value="P-loop containing nucleotide triphosphate hydrolases"/>
    <property type="match status" value="1"/>
</dbReference>
<keyword evidence="4" id="KW-0238">DNA-binding</keyword>
<dbReference type="SUPFAM" id="SSF52540">
    <property type="entry name" value="P-loop containing nucleoside triphosphate hydrolases"/>
    <property type="match status" value="1"/>
</dbReference>
<feature type="compositionally biased region" description="Basic and acidic residues" evidence="6">
    <location>
        <begin position="713"/>
        <end position="728"/>
    </location>
</feature>
<keyword evidence="7" id="KW-0472">Membrane</keyword>
<feature type="transmembrane region" description="Helical" evidence="7">
    <location>
        <begin position="132"/>
        <end position="161"/>
    </location>
</feature>
<dbReference type="EMBL" id="MHMM01000003">
    <property type="protein sequence ID" value="OGZ27900.1"/>
    <property type="molecule type" value="Genomic_DNA"/>
</dbReference>
<keyword evidence="7" id="KW-0812">Transmembrane</keyword>
<dbReference type="GO" id="GO:0003677">
    <property type="term" value="F:DNA binding"/>
    <property type="evidence" value="ECO:0007669"/>
    <property type="project" value="UniProtKB-KW"/>
</dbReference>
<reference evidence="9 10" key="1">
    <citation type="journal article" date="2016" name="Nat. Commun.">
        <title>Thousands of microbial genomes shed light on interconnected biogeochemical processes in an aquifer system.</title>
        <authorList>
            <person name="Anantharaman K."/>
            <person name="Brown C.T."/>
            <person name="Hug L.A."/>
            <person name="Sharon I."/>
            <person name="Castelle C.J."/>
            <person name="Probst A.J."/>
            <person name="Thomas B.C."/>
            <person name="Singh A."/>
            <person name="Wilkins M.J."/>
            <person name="Karaoz U."/>
            <person name="Brodie E.L."/>
            <person name="Williams K.H."/>
            <person name="Hubbard S.S."/>
            <person name="Banfield J.F."/>
        </authorList>
    </citation>
    <scope>NUCLEOTIDE SEQUENCE [LARGE SCALE GENOMIC DNA]</scope>
</reference>
<feature type="binding site" evidence="5">
    <location>
        <begin position="378"/>
        <end position="385"/>
    </location>
    <ligand>
        <name>ATP</name>
        <dbReference type="ChEBI" id="CHEBI:30616"/>
    </ligand>
</feature>
<evidence type="ECO:0000256" key="2">
    <source>
        <dbReference type="ARBA" id="ARBA00022741"/>
    </source>
</evidence>
<feature type="transmembrane region" description="Helical" evidence="7">
    <location>
        <begin position="92"/>
        <end position="112"/>
    </location>
</feature>
<feature type="region of interest" description="Disordered" evidence="6">
    <location>
        <begin position="690"/>
        <end position="728"/>
    </location>
</feature>
<dbReference type="STRING" id="1801677.A2365_00975"/>
<dbReference type="InterPro" id="IPR036388">
    <property type="entry name" value="WH-like_DNA-bd_sf"/>
</dbReference>
<proteinExistence type="inferred from homology"/>
<dbReference type="Pfam" id="PF17854">
    <property type="entry name" value="FtsK_alpha"/>
    <property type="match status" value="1"/>
</dbReference>
<dbReference type="AlphaFoldDB" id="A0A1G2ERB9"/>
<dbReference type="Gene3D" id="3.30.980.40">
    <property type="match status" value="1"/>
</dbReference>
<dbReference type="InterPro" id="IPR036390">
    <property type="entry name" value="WH_DNA-bd_sf"/>
</dbReference>
<dbReference type="SMART" id="SM00843">
    <property type="entry name" value="Ftsk_gamma"/>
    <property type="match status" value="1"/>
</dbReference>
<dbReference type="InterPro" id="IPR002543">
    <property type="entry name" value="FtsK_dom"/>
</dbReference>
<evidence type="ECO:0000259" key="8">
    <source>
        <dbReference type="PROSITE" id="PS50901"/>
    </source>
</evidence>
<comment type="caution">
    <text evidence="9">The sequence shown here is derived from an EMBL/GenBank/DDBJ whole genome shotgun (WGS) entry which is preliminary data.</text>
</comment>
<evidence type="ECO:0000313" key="9">
    <source>
        <dbReference type="EMBL" id="OGZ27900.1"/>
    </source>
</evidence>
<dbReference type="PANTHER" id="PTHR22683:SF41">
    <property type="entry name" value="DNA TRANSLOCASE FTSK"/>
    <property type="match status" value="1"/>
</dbReference>
<evidence type="ECO:0000256" key="4">
    <source>
        <dbReference type="ARBA" id="ARBA00023125"/>
    </source>
</evidence>
<evidence type="ECO:0000256" key="1">
    <source>
        <dbReference type="ARBA" id="ARBA00006474"/>
    </source>
</evidence>
<feature type="transmembrane region" description="Helical" evidence="7">
    <location>
        <begin position="52"/>
        <end position="77"/>
    </location>
</feature>
<evidence type="ECO:0000256" key="6">
    <source>
        <dbReference type="SAM" id="MobiDB-lite"/>
    </source>
</evidence>
<dbReference type="Gene3D" id="1.10.10.10">
    <property type="entry name" value="Winged helix-like DNA-binding domain superfamily/Winged helix DNA-binding domain"/>
    <property type="match status" value="1"/>
</dbReference>
<dbReference type="SMART" id="SM00382">
    <property type="entry name" value="AAA"/>
    <property type="match status" value="1"/>
</dbReference>
<evidence type="ECO:0000256" key="3">
    <source>
        <dbReference type="ARBA" id="ARBA00022840"/>
    </source>
</evidence>
<keyword evidence="2 5" id="KW-0547">Nucleotide-binding</keyword>
<keyword evidence="7" id="KW-1133">Transmembrane helix</keyword>